<dbReference type="PANTHER" id="PTHR30514:SF18">
    <property type="entry name" value="RPIR-FAMILY TRANSCRIPTIONAL REGULATOR"/>
    <property type="match status" value="1"/>
</dbReference>
<keyword evidence="4" id="KW-0812">Transmembrane</keyword>
<dbReference type="SUPFAM" id="SSF53697">
    <property type="entry name" value="SIS domain"/>
    <property type="match status" value="1"/>
</dbReference>
<comment type="caution">
    <text evidence="7">The sequence shown here is derived from an EMBL/GenBank/DDBJ whole genome shotgun (WGS) entry which is preliminary data.</text>
</comment>
<dbReference type="GO" id="GO:0003700">
    <property type="term" value="F:DNA-binding transcription factor activity"/>
    <property type="evidence" value="ECO:0007669"/>
    <property type="project" value="InterPro"/>
</dbReference>
<dbReference type="InterPro" id="IPR036388">
    <property type="entry name" value="WH-like_DNA-bd_sf"/>
</dbReference>
<keyword evidence="2" id="KW-0238">DNA-binding</keyword>
<dbReference type="InterPro" id="IPR009057">
    <property type="entry name" value="Homeodomain-like_sf"/>
</dbReference>
<dbReference type="GO" id="GO:0097367">
    <property type="term" value="F:carbohydrate derivative binding"/>
    <property type="evidence" value="ECO:0007669"/>
    <property type="project" value="InterPro"/>
</dbReference>
<gene>
    <name evidence="7" type="ORF">H8730_05590</name>
</gene>
<keyword evidence="8" id="KW-1185">Reference proteome</keyword>
<reference evidence="7" key="1">
    <citation type="submission" date="2020-08" db="EMBL/GenBank/DDBJ databases">
        <title>Genome public.</title>
        <authorList>
            <person name="Liu C."/>
            <person name="Sun Q."/>
        </authorList>
    </citation>
    <scope>NUCLEOTIDE SEQUENCE</scope>
    <source>
        <strain evidence="7">NSJ-32</strain>
    </source>
</reference>
<keyword evidence="1" id="KW-0805">Transcription regulation</keyword>
<feature type="domain" description="SIS" evidence="6">
    <location>
        <begin position="127"/>
        <end position="267"/>
    </location>
</feature>
<accession>A0A926DSI7</accession>
<dbReference type="Gene3D" id="1.10.10.10">
    <property type="entry name" value="Winged helix-like DNA-binding domain superfamily/Winged helix DNA-binding domain"/>
    <property type="match status" value="1"/>
</dbReference>
<dbReference type="AlphaFoldDB" id="A0A926DSI7"/>
<dbReference type="GO" id="GO:0003677">
    <property type="term" value="F:DNA binding"/>
    <property type="evidence" value="ECO:0007669"/>
    <property type="project" value="UniProtKB-KW"/>
</dbReference>
<evidence type="ECO:0000256" key="3">
    <source>
        <dbReference type="ARBA" id="ARBA00023163"/>
    </source>
</evidence>
<evidence type="ECO:0000259" key="5">
    <source>
        <dbReference type="PROSITE" id="PS51071"/>
    </source>
</evidence>
<evidence type="ECO:0000259" key="6">
    <source>
        <dbReference type="PROSITE" id="PS51464"/>
    </source>
</evidence>
<evidence type="ECO:0000313" key="8">
    <source>
        <dbReference type="Proteomes" id="UP000657006"/>
    </source>
</evidence>
<proteinExistence type="predicted"/>
<dbReference type="RefSeq" id="WP_177720331.1">
    <property type="nucleotide sequence ID" value="NZ_JACRSQ010000006.1"/>
</dbReference>
<dbReference type="Pfam" id="PF01380">
    <property type="entry name" value="SIS"/>
    <property type="match status" value="1"/>
</dbReference>
<dbReference type="GO" id="GO:1901135">
    <property type="term" value="P:carbohydrate derivative metabolic process"/>
    <property type="evidence" value="ECO:0007669"/>
    <property type="project" value="InterPro"/>
</dbReference>
<dbReference type="InterPro" id="IPR000281">
    <property type="entry name" value="HTH_RpiR"/>
</dbReference>
<keyword evidence="3" id="KW-0804">Transcription</keyword>
<evidence type="ECO:0000313" key="7">
    <source>
        <dbReference type="EMBL" id="MBC8543012.1"/>
    </source>
</evidence>
<feature type="transmembrane region" description="Helical" evidence="4">
    <location>
        <begin position="137"/>
        <end position="156"/>
    </location>
</feature>
<sequence>MAQGNDVLKRINERYPHLSKGQKLLANYITEHYEKAVYLTASKLGQIVGVSESTVVRFANELGYDGYPSLQRALEELVKVRLTALQRMEVSKGRMDQSHILTSILQADMDNIKATLEMADEEGFKKAVDAILRSRRIYILGVRSCASLAAFLGFYMNLLFDDVRLIHTNSVSETFEQMLKIGAEDVVIGISFPRYSKRTVRAMEFAKSRGAKVVAVTDSDVSPLIPFSDYTLKARSDMVSFVDSLVAPLSLLNSLIVALSIGRRDEITHSLSSLESIWKEYDVYDSEERDDLVFGKPLP</sequence>
<dbReference type="InterPro" id="IPR035472">
    <property type="entry name" value="RpiR-like_SIS"/>
</dbReference>
<evidence type="ECO:0000256" key="2">
    <source>
        <dbReference type="ARBA" id="ARBA00023125"/>
    </source>
</evidence>
<dbReference type="CDD" id="cd05013">
    <property type="entry name" value="SIS_RpiR"/>
    <property type="match status" value="1"/>
</dbReference>
<dbReference type="PANTHER" id="PTHR30514">
    <property type="entry name" value="GLUCOKINASE"/>
    <property type="match status" value="1"/>
</dbReference>
<evidence type="ECO:0000256" key="1">
    <source>
        <dbReference type="ARBA" id="ARBA00023015"/>
    </source>
</evidence>
<dbReference type="SUPFAM" id="SSF46689">
    <property type="entry name" value="Homeodomain-like"/>
    <property type="match status" value="1"/>
</dbReference>
<dbReference type="PROSITE" id="PS51464">
    <property type="entry name" value="SIS"/>
    <property type="match status" value="1"/>
</dbReference>
<dbReference type="PROSITE" id="PS51071">
    <property type="entry name" value="HTH_RPIR"/>
    <property type="match status" value="1"/>
</dbReference>
<evidence type="ECO:0000256" key="4">
    <source>
        <dbReference type="SAM" id="Phobius"/>
    </source>
</evidence>
<dbReference type="EMBL" id="JACRSQ010000006">
    <property type="protein sequence ID" value="MBC8543012.1"/>
    <property type="molecule type" value="Genomic_DNA"/>
</dbReference>
<keyword evidence="4" id="KW-1133">Transmembrane helix</keyword>
<feature type="domain" description="HTH rpiR-type" evidence="5">
    <location>
        <begin position="5"/>
        <end position="81"/>
    </location>
</feature>
<dbReference type="Gene3D" id="3.40.50.10490">
    <property type="entry name" value="Glucose-6-phosphate isomerase like protein, domain 1"/>
    <property type="match status" value="1"/>
</dbReference>
<name>A0A926DSI7_9FIRM</name>
<organism evidence="7 8">
    <name type="scientific">Bianquea renquensis</name>
    <dbReference type="NCBI Taxonomy" id="2763661"/>
    <lineage>
        <taxon>Bacteria</taxon>
        <taxon>Bacillati</taxon>
        <taxon>Bacillota</taxon>
        <taxon>Clostridia</taxon>
        <taxon>Eubacteriales</taxon>
        <taxon>Bianqueaceae</taxon>
        <taxon>Bianquea</taxon>
    </lineage>
</organism>
<dbReference type="Pfam" id="PF01418">
    <property type="entry name" value="HTH_6"/>
    <property type="match status" value="1"/>
</dbReference>
<dbReference type="Proteomes" id="UP000657006">
    <property type="component" value="Unassembled WGS sequence"/>
</dbReference>
<keyword evidence="4" id="KW-0472">Membrane</keyword>
<dbReference type="InterPro" id="IPR046348">
    <property type="entry name" value="SIS_dom_sf"/>
</dbReference>
<dbReference type="InterPro" id="IPR047640">
    <property type="entry name" value="RpiR-like"/>
</dbReference>
<protein>
    <submittedName>
        <fullName evidence="7">MurR/RpiR family transcriptional regulator</fullName>
    </submittedName>
</protein>
<dbReference type="InterPro" id="IPR001347">
    <property type="entry name" value="SIS_dom"/>
</dbReference>